<dbReference type="CDD" id="cd18809">
    <property type="entry name" value="SF1_C_RecD"/>
    <property type="match status" value="1"/>
</dbReference>
<name>A0ABU8TTT2_9HYPH</name>
<dbReference type="InterPro" id="IPR027351">
    <property type="entry name" value="(+)RNA_virus_helicase_core_dom"/>
</dbReference>
<comment type="caution">
    <text evidence="2">The sequence shown here is derived from an EMBL/GenBank/DDBJ whole genome shotgun (WGS) entry which is preliminary data.</text>
</comment>
<dbReference type="Pfam" id="PF01443">
    <property type="entry name" value="Viral_helicase1"/>
    <property type="match status" value="1"/>
</dbReference>
<protein>
    <submittedName>
        <fullName evidence="2">AAA family ATPase</fullName>
    </submittedName>
</protein>
<proteinExistence type="predicted"/>
<evidence type="ECO:0000259" key="1">
    <source>
        <dbReference type="Pfam" id="PF01443"/>
    </source>
</evidence>
<dbReference type="Gene3D" id="3.40.50.300">
    <property type="entry name" value="P-loop containing nucleotide triphosphate hydrolases"/>
    <property type="match status" value="2"/>
</dbReference>
<dbReference type="Pfam" id="PF13604">
    <property type="entry name" value="AAA_30"/>
    <property type="match status" value="1"/>
</dbReference>
<accession>A0ABU8TTT2</accession>
<dbReference type="SUPFAM" id="SSF52540">
    <property type="entry name" value="P-loop containing nucleoside triphosphate hydrolases"/>
    <property type="match status" value="1"/>
</dbReference>
<gene>
    <name evidence="2" type="ORF">V6575_23185</name>
</gene>
<sequence length="267" mass="30099">MLPLSPTKNGEITGTPFRDLINDCGASHLTEIHRQREDWQKQASRDLAARHMGKAVQVYEAHDAVHREDGQDAAIEALVEAYVMDASANGSKTSRLAFAHRRKDVHALNQAIRASLFDSDDPSSETLLRTETGQRAFTAGDRIVFGRNDKDLGVKNGMLGTVETVDQQSIIIKLDGDEARKVTFDPSAYRHFDHGYAVTIHKSQGATVDNAYVLASQSMDEHLSYVALTRHRDQMNLYIDRSDQPKWDAPTRPQTWYFDQTRNRQTM</sequence>
<feature type="domain" description="(+)RNA virus helicase C-terminal" evidence="1">
    <location>
        <begin position="194"/>
        <end position="238"/>
    </location>
</feature>
<dbReference type="InterPro" id="IPR027417">
    <property type="entry name" value="P-loop_NTPase"/>
</dbReference>
<organism evidence="2 3">
    <name type="scientific">Roseibium algae</name>
    <dbReference type="NCBI Taxonomy" id="3123038"/>
    <lineage>
        <taxon>Bacteria</taxon>
        <taxon>Pseudomonadati</taxon>
        <taxon>Pseudomonadota</taxon>
        <taxon>Alphaproteobacteria</taxon>
        <taxon>Hyphomicrobiales</taxon>
        <taxon>Stappiaceae</taxon>
        <taxon>Roseibium</taxon>
    </lineage>
</organism>
<evidence type="ECO:0000313" key="3">
    <source>
        <dbReference type="Proteomes" id="UP001385499"/>
    </source>
</evidence>
<dbReference type="Gene3D" id="2.30.30.940">
    <property type="match status" value="1"/>
</dbReference>
<dbReference type="EMBL" id="JBAKIA010000041">
    <property type="protein sequence ID" value="MEJ8476985.1"/>
    <property type="molecule type" value="Genomic_DNA"/>
</dbReference>
<dbReference type="RefSeq" id="WP_340277880.1">
    <property type="nucleotide sequence ID" value="NZ_JBAKIA010000041.1"/>
</dbReference>
<reference evidence="2 3" key="1">
    <citation type="submission" date="2024-02" db="EMBL/GenBank/DDBJ databases">
        <title>Roseibium algae sp. nov., isolated from marine alga (Grateloupia sp.), showing potential in myo-inositol conversion.</title>
        <authorList>
            <person name="Wang Y."/>
        </authorList>
    </citation>
    <scope>NUCLEOTIDE SEQUENCE [LARGE SCALE GENOMIC DNA]</scope>
    <source>
        <strain evidence="2 3">H3510</strain>
    </source>
</reference>
<evidence type="ECO:0000313" key="2">
    <source>
        <dbReference type="EMBL" id="MEJ8476985.1"/>
    </source>
</evidence>
<dbReference type="Proteomes" id="UP001385499">
    <property type="component" value="Unassembled WGS sequence"/>
</dbReference>
<keyword evidence="3" id="KW-1185">Reference proteome</keyword>